<organism evidence="1 2">
    <name type="scientific">Gymnopus androsaceus JB14</name>
    <dbReference type="NCBI Taxonomy" id="1447944"/>
    <lineage>
        <taxon>Eukaryota</taxon>
        <taxon>Fungi</taxon>
        <taxon>Dikarya</taxon>
        <taxon>Basidiomycota</taxon>
        <taxon>Agaricomycotina</taxon>
        <taxon>Agaricomycetes</taxon>
        <taxon>Agaricomycetidae</taxon>
        <taxon>Agaricales</taxon>
        <taxon>Marasmiineae</taxon>
        <taxon>Omphalotaceae</taxon>
        <taxon>Gymnopus</taxon>
    </lineage>
</organism>
<gene>
    <name evidence="1" type="ORF">BT96DRAFT_1062076</name>
</gene>
<dbReference type="AlphaFoldDB" id="A0A6A4H180"/>
<proteinExistence type="predicted"/>
<evidence type="ECO:0000313" key="2">
    <source>
        <dbReference type="Proteomes" id="UP000799118"/>
    </source>
</evidence>
<name>A0A6A4H180_9AGAR</name>
<evidence type="ECO:0000313" key="1">
    <source>
        <dbReference type="EMBL" id="KAE9391095.1"/>
    </source>
</evidence>
<accession>A0A6A4H180</accession>
<keyword evidence="2" id="KW-1185">Reference proteome</keyword>
<dbReference type="EMBL" id="ML769636">
    <property type="protein sequence ID" value="KAE9391095.1"/>
    <property type="molecule type" value="Genomic_DNA"/>
</dbReference>
<sequence>MRRNLLGDLRIQRRLLYNLPVFLPDYPFLYFIVSFWRLSAIHSVRFFPSTDPSFGRK</sequence>
<protein>
    <submittedName>
        <fullName evidence="1">Uncharacterized protein</fullName>
    </submittedName>
</protein>
<dbReference type="Proteomes" id="UP000799118">
    <property type="component" value="Unassembled WGS sequence"/>
</dbReference>
<reference evidence="1" key="1">
    <citation type="journal article" date="2019" name="Environ. Microbiol.">
        <title>Fungal ecological strategies reflected in gene transcription - a case study of two litter decomposers.</title>
        <authorList>
            <person name="Barbi F."/>
            <person name="Kohler A."/>
            <person name="Barry K."/>
            <person name="Baskaran P."/>
            <person name="Daum C."/>
            <person name="Fauchery L."/>
            <person name="Ihrmark K."/>
            <person name="Kuo A."/>
            <person name="LaButti K."/>
            <person name="Lipzen A."/>
            <person name="Morin E."/>
            <person name="Grigoriev I.V."/>
            <person name="Henrissat B."/>
            <person name="Lindahl B."/>
            <person name="Martin F."/>
        </authorList>
    </citation>
    <scope>NUCLEOTIDE SEQUENCE</scope>
    <source>
        <strain evidence="1">JB14</strain>
    </source>
</reference>